<comment type="subcellular location">
    <subcellularLocation>
        <location evidence="1">Membrane</location>
        <topology evidence="1">Multi-pass membrane protein</topology>
    </subcellularLocation>
</comment>
<feature type="transmembrane region" description="Helical" evidence="6">
    <location>
        <begin position="76"/>
        <end position="98"/>
    </location>
</feature>
<feature type="region of interest" description="Disordered" evidence="5">
    <location>
        <begin position="1"/>
        <end position="26"/>
    </location>
</feature>
<comment type="caution">
    <text evidence="7">The sequence shown here is derived from an EMBL/GenBank/DDBJ whole genome shotgun (WGS) entry which is preliminary data.</text>
</comment>
<proteinExistence type="predicted"/>
<evidence type="ECO:0000256" key="6">
    <source>
        <dbReference type="SAM" id="Phobius"/>
    </source>
</evidence>
<protein>
    <submittedName>
        <fullName evidence="7">SLC13 family permease</fullName>
    </submittedName>
</protein>
<keyword evidence="3 6" id="KW-1133">Transmembrane helix</keyword>
<feature type="compositionally biased region" description="Basic residues" evidence="5">
    <location>
        <begin position="16"/>
        <end position="26"/>
    </location>
</feature>
<feature type="transmembrane region" description="Helical" evidence="6">
    <location>
        <begin position="190"/>
        <end position="212"/>
    </location>
</feature>
<evidence type="ECO:0000256" key="3">
    <source>
        <dbReference type="ARBA" id="ARBA00022989"/>
    </source>
</evidence>
<feature type="transmembrane region" description="Helical" evidence="6">
    <location>
        <begin position="376"/>
        <end position="396"/>
    </location>
</feature>
<dbReference type="PANTHER" id="PTHR43652:SF2">
    <property type="entry name" value="BASIC AMINO ACID ANTIPORTER YFCC-RELATED"/>
    <property type="match status" value="1"/>
</dbReference>
<feature type="transmembrane region" description="Helical" evidence="6">
    <location>
        <begin position="342"/>
        <end position="364"/>
    </location>
</feature>
<sequence length="496" mass="50594">MDAFTYTTRPEPATVRSRRPRPRRPPRRLWGIAAVSAAVLGGGLLADGLGTPGAVVLAVFAAAVGAWVLTPVDDTWIALAAVCVLAVTGVVAPADLFATLGADLVWLLIAAFVLAAGLTRSGLVGRFAVALLGRARTVRQLAHLSVVALVASSLAVPATSGRAALALPVFGALARALGDRPRVVRAMAVLFPTAVLLSAVSTLIGAGAHLVADQLLRDATGEGIGFLRWLLLGLPLAVASCHLAAEVVLLLFTSRADRRARLDWSRDALVVEPAPPSGPWTGPEKHAAATTAAVLALWCTEPLHGVPPALVGLLGALVVTTPPHGEQRVTPGAALKTVPWSLLLFTAATAALGDALVSTGAAAWPAGAGLSPLEHAPPELLLVAVVVVSTAAHLAVQSRSARSSVLVPVVIPLALAAGVNPVLAVFASTAAAGFCHTLTSSAKPVALFAEVEGVPTYSARDLLRLSAALAPLHVALVTAFALHLWPLMGLPITTTH</sequence>
<dbReference type="PANTHER" id="PTHR43652">
    <property type="entry name" value="BASIC AMINO ACID ANTIPORTER YFCC-RELATED"/>
    <property type="match status" value="1"/>
</dbReference>
<keyword evidence="4 6" id="KW-0472">Membrane</keyword>
<dbReference type="Proteomes" id="UP001595833">
    <property type="component" value="Unassembled WGS sequence"/>
</dbReference>
<evidence type="ECO:0000313" key="8">
    <source>
        <dbReference type="Proteomes" id="UP001595833"/>
    </source>
</evidence>
<name>A0ABV9Y374_9PSEU</name>
<keyword evidence="8" id="KW-1185">Reference proteome</keyword>
<gene>
    <name evidence="7" type="ORF">ACFPFM_20795</name>
</gene>
<organism evidence="7 8">
    <name type="scientific">Saccharothrix xinjiangensis</name>
    <dbReference type="NCBI Taxonomy" id="204798"/>
    <lineage>
        <taxon>Bacteria</taxon>
        <taxon>Bacillati</taxon>
        <taxon>Actinomycetota</taxon>
        <taxon>Actinomycetes</taxon>
        <taxon>Pseudonocardiales</taxon>
        <taxon>Pseudonocardiaceae</taxon>
        <taxon>Saccharothrix</taxon>
    </lineage>
</organism>
<feature type="transmembrane region" description="Helical" evidence="6">
    <location>
        <begin position="104"/>
        <end position="129"/>
    </location>
</feature>
<feature type="transmembrane region" description="Helical" evidence="6">
    <location>
        <begin position="405"/>
        <end position="434"/>
    </location>
</feature>
<evidence type="ECO:0000256" key="4">
    <source>
        <dbReference type="ARBA" id="ARBA00023136"/>
    </source>
</evidence>
<dbReference type="InterPro" id="IPR051679">
    <property type="entry name" value="DASS-Related_Transporters"/>
</dbReference>
<feature type="transmembrane region" description="Helical" evidence="6">
    <location>
        <begin position="232"/>
        <end position="252"/>
    </location>
</feature>
<feature type="transmembrane region" description="Helical" evidence="6">
    <location>
        <begin position="52"/>
        <end position="69"/>
    </location>
</feature>
<keyword evidence="2 6" id="KW-0812">Transmembrane</keyword>
<evidence type="ECO:0000256" key="1">
    <source>
        <dbReference type="ARBA" id="ARBA00004141"/>
    </source>
</evidence>
<evidence type="ECO:0000256" key="5">
    <source>
        <dbReference type="SAM" id="MobiDB-lite"/>
    </source>
</evidence>
<feature type="transmembrane region" description="Helical" evidence="6">
    <location>
        <begin position="28"/>
        <end position="46"/>
    </location>
</feature>
<evidence type="ECO:0000256" key="2">
    <source>
        <dbReference type="ARBA" id="ARBA00022692"/>
    </source>
</evidence>
<dbReference type="InterPro" id="IPR001898">
    <property type="entry name" value="SLC13A/DASS"/>
</dbReference>
<feature type="transmembrane region" description="Helical" evidence="6">
    <location>
        <begin position="465"/>
        <end position="485"/>
    </location>
</feature>
<dbReference type="Pfam" id="PF00939">
    <property type="entry name" value="Na_sulph_symp"/>
    <property type="match status" value="1"/>
</dbReference>
<dbReference type="RefSeq" id="WP_344040769.1">
    <property type="nucleotide sequence ID" value="NZ_BAAAKE010000024.1"/>
</dbReference>
<accession>A0ABV9Y374</accession>
<dbReference type="EMBL" id="JBHSJB010000018">
    <property type="protein sequence ID" value="MFC5056182.1"/>
    <property type="molecule type" value="Genomic_DNA"/>
</dbReference>
<reference evidence="8" key="1">
    <citation type="journal article" date="2019" name="Int. J. Syst. Evol. Microbiol.">
        <title>The Global Catalogue of Microorganisms (GCM) 10K type strain sequencing project: providing services to taxonomists for standard genome sequencing and annotation.</title>
        <authorList>
            <consortium name="The Broad Institute Genomics Platform"/>
            <consortium name="The Broad Institute Genome Sequencing Center for Infectious Disease"/>
            <person name="Wu L."/>
            <person name="Ma J."/>
        </authorList>
    </citation>
    <scope>NUCLEOTIDE SEQUENCE [LARGE SCALE GENOMIC DNA]</scope>
    <source>
        <strain evidence="8">KCTC 12848</strain>
    </source>
</reference>
<evidence type="ECO:0000313" key="7">
    <source>
        <dbReference type="EMBL" id="MFC5056182.1"/>
    </source>
</evidence>